<keyword evidence="3" id="KW-0227">DNA damage</keyword>
<dbReference type="Pfam" id="PF04480">
    <property type="entry name" value="DUF559"/>
    <property type="match status" value="1"/>
</dbReference>
<keyword evidence="5" id="KW-0234">DNA repair</keyword>
<dbReference type="SUPFAM" id="SSF52980">
    <property type="entry name" value="Restriction endonuclease-like"/>
    <property type="match status" value="1"/>
</dbReference>
<evidence type="ECO:0000313" key="8">
    <source>
        <dbReference type="EMBL" id="KKL93639.1"/>
    </source>
</evidence>
<accession>A0A0F9G4F5</accession>
<dbReference type="GO" id="GO:0003677">
    <property type="term" value="F:DNA binding"/>
    <property type="evidence" value="ECO:0007669"/>
    <property type="project" value="InterPro"/>
</dbReference>
<evidence type="ECO:0000256" key="2">
    <source>
        <dbReference type="ARBA" id="ARBA00022759"/>
    </source>
</evidence>
<dbReference type="SUPFAM" id="SSF64496">
    <property type="entry name" value="DNA-binding domain of intron-encoded endonucleases"/>
    <property type="match status" value="1"/>
</dbReference>
<sequence>MDRLGKYIKVLKKKDQSGKNNPMWRKHHSEETKRKIGLKSKGRKMSKETRIRMSKAKKGIQSHRKGKIGIFSKETRRKMSESRLKQVFPVKNTKPERFIQSILSINGIKYETHEPIIGQPDIFISPDICIFVDGCYWHGCKKCSTEKQLSSIIVKKKMKHDKIVNRELKKQGFVVLRLWEHEINRNINKCLLKVTNIGR</sequence>
<dbReference type="SMART" id="SM00496">
    <property type="entry name" value="IENR2"/>
    <property type="match status" value="3"/>
</dbReference>
<evidence type="ECO:0000256" key="4">
    <source>
        <dbReference type="ARBA" id="ARBA00022801"/>
    </source>
</evidence>
<evidence type="ECO:0000259" key="7">
    <source>
        <dbReference type="SMART" id="SM00496"/>
    </source>
</evidence>
<keyword evidence="4" id="KW-0378">Hydrolase</keyword>
<keyword evidence="1" id="KW-0540">Nuclease</keyword>
<dbReference type="EMBL" id="LAZR01019133">
    <property type="protein sequence ID" value="KKL93639.1"/>
    <property type="molecule type" value="Genomic_DNA"/>
</dbReference>
<evidence type="ECO:0000256" key="5">
    <source>
        <dbReference type="ARBA" id="ARBA00023204"/>
    </source>
</evidence>
<reference evidence="8" key="1">
    <citation type="journal article" date="2015" name="Nature">
        <title>Complex archaea that bridge the gap between prokaryotes and eukaryotes.</title>
        <authorList>
            <person name="Spang A."/>
            <person name="Saw J.H."/>
            <person name="Jorgensen S.L."/>
            <person name="Zaremba-Niedzwiedzka K."/>
            <person name="Martijn J."/>
            <person name="Lind A.E."/>
            <person name="van Eijk R."/>
            <person name="Schleper C."/>
            <person name="Guy L."/>
            <person name="Ettema T.J."/>
        </authorList>
    </citation>
    <scope>NUCLEOTIDE SEQUENCE</scope>
</reference>
<feature type="domain" description="Nuclease associated modular" evidence="7">
    <location>
        <begin position="67"/>
        <end position="83"/>
    </location>
</feature>
<comment type="caution">
    <text evidence="8">The sequence shown here is derived from an EMBL/GenBank/DDBJ whole genome shotgun (WGS) entry which is preliminary data.</text>
</comment>
<feature type="domain" description="Nuclease associated modular" evidence="7">
    <location>
        <begin position="24"/>
        <end position="40"/>
    </location>
</feature>
<organism evidence="8">
    <name type="scientific">marine sediment metagenome</name>
    <dbReference type="NCBI Taxonomy" id="412755"/>
    <lineage>
        <taxon>unclassified sequences</taxon>
        <taxon>metagenomes</taxon>
        <taxon>ecological metagenomes</taxon>
    </lineage>
</organism>
<dbReference type="GO" id="GO:0016787">
    <property type="term" value="F:hydrolase activity"/>
    <property type="evidence" value="ECO:0007669"/>
    <property type="project" value="UniProtKB-KW"/>
</dbReference>
<proteinExistence type="predicted"/>
<feature type="compositionally biased region" description="Basic residues" evidence="6">
    <location>
        <begin position="35"/>
        <end position="44"/>
    </location>
</feature>
<dbReference type="Pfam" id="PF07460">
    <property type="entry name" value="NUMOD3"/>
    <property type="match status" value="1"/>
</dbReference>
<evidence type="ECO:0000256" key="6">
    <source>
        <dbReference type="SAM" id="MobiDB-lite"/>
    </source>
</evidence>
<evidence type="ECO:0000256" key="3">
    <source>
        <dbReference type="ARBA" id="ARBA00022763"/>
    </source>
</evidence>
<dbReference type="Pfam" id="PF03852">
    <property type="entry name" value="Vsr"/>
    <property type="match status" value="1"/>
</dbReference>
<dbReference type="GO" id="GO:0004519">
    <property type="term" value="F:endonuclease activity"/>
    <property type="evidence" value="ECO:0007669"/>
    <property type="project" value="UniProtKB-KW"/>
</dbReference>
<dbReference type="InterPro" id="IPR004603">
    <property type="entry name" value="DNA_mismatch_endonuc_vsr"/>
</dbReference>
<feature type="domain" description="Nuclease associated modular" evidence="7">
    <location>
        <begin position="41"/>
        <end position="57"/>
    </location>
</feature>
<feature type="region of interest" description="Disordered" evidence="6">
    <location>
        <begin position="13"/>
        <end position="46"/>
    </location>
</feature>
<protein>
    <recommendedName>
        <fullName evidence="7">Nuclease associated modular domain-containing protein</fullName>
    </recommendedName>
</protein>
<dbReference type="Gene3D" id="3.40.960.10">
    <property type="entry name" value="VSR Endonuclease"/>
    <property type="match status" value="1"/>
</dbReference>
<dbReference type="InterPro" id="IPR007569">
    <property type="entry name" value="DUF559"/>
</dbReference>
<name>A0A0F9G4F5_9ZZZZ</name>
<gene>
    <name evidence="8" type="ORF">LCGC14_1872710</name>
</gene>
<dbReference type="InterPro" id="IPR011335">
    <property type="entry name" value="Restrct_endonuc-II-like"/>
</dbReference>
<dbReference type="InterPro" id="IPR003611">
    <property type="entry name" value="NUMOD3"/>
</dbReference>
<dbReference type="GO" id="GO:0006298">
    <property type="term" value="P:mismatch repair"/>
    <property type="evidence" value="ECO:0007669"/>
    <property type="project" value="InterPro"/>
</dbReference>
<keyword evidence="2" id="KW-0255">Endonuclease</keyword>
<evidence type="ECO:0000256" key="1">
    <source>
        <dbReference type="ARBA" id="ARBA00022722"/>
    </source>
</evidence>
<dbReference type="AlphaFoldDB" id="A0A0F9G4F5"/>